<keyword evidence="2" id="KW-0012">Acyltransferase</keyword>
<dbReference type="InterPro" id="IPR000182">
    <property type="entry name" value="GNAT_dom"/>
</dbReference>
<evidence type="ECO:0000313" key="5">
    <source>
        <dbReference type="Proteomes" id="UP000058074"/>
    </source>
</evidence>
<dbReference type="Proteomes" id="UP000058074">
    <property type="component" value="Chromosome"/>
</dbReference>
<evidence type="ECO:0000256" key="2">
    <source>
        <dbReference type="ARBA" id="ARBA00023315"/>
    </source>
</evidence>
<dbReference type="NCBIfam" id="NF002959">
    <property type="entry name" value="PRK03624.1"/>
    <property type="match status" value="1"/>
</dbReference>
<evidence type="ECO:0000256" key="1">
    <source>
        <dbReference type="ARBA" id="ARBA00022679"/>
    </source>
</evidence>
<proteinExistence type="predicted"/>
<sequence>MIGVRAATPGDCDAVVAVWEACGLTRPWNDPVADFRRALGHDAATVIVAEEDRRIVGTAMTGFDGHRGWIYYLGVAPDRQGRGMARQLLDTACDWLRQRGCPKVELMLREGNPAAGLYEHLGWERQQVHVFARWLA</sequence>
<dbReference type="Gene3D" id="3.40.630.30">
    <property type="match status" value="1"/>
</dbReference>
<name>A0A0N9UWF3_SPHMC</name>
<accession>A0A0N9UWF3</accession>
<dbReference type="InterPro" id="IPR016181">
    <property type="entry name" value="Acyl_CoA_acyltransferase"/>
</dbReference>
<dbReference type="OrthoDB" id="1821130at2"/>
<dbReference type="AlphaFoldDB" id="A0A0N9UWF3"/>
<evidence type="ECO:0000259" key="3">
    <source>
        <dbReference type="PROSITE" id="PS51186"/>
    </source>
</evidence>
<dbReference type="KEGG" id="smag:AN936_06405"/>
<keyword evidence="1 4" id="KW-0808">Transferase</keyword>
<organism evidence="4 5">
    <name type="scientific">Sphingopyxis macrogoltabida</name>
    <name type="common">Sphingomonas macrogoltabidus</name>
    <dbReference type="NCBI Taxonomy" id="33050"/>
    <lineage>
        <taxon>Bacteria</taxon>
        <taxon>Pseudomonadati</taxon>
        <taxon>Pseudomonadota</taxon>
        <taxon>Alphaproteobacteria</taxon>
        <taxon>Sphingomonadales</taxon>
        <taxon>Sphingomonadaceae</taxon>
        <taxon>Sphingopyxis</taxon>
    </lineage>
</organism>
<evidence type="ECO:0000313" key="4">
    <source>
        <dbReference type="EMBL" id="ALH80010.1"/>
    </source>
</evidence>
<feature type="domain" description="N-acetyltransferase" evidence="3">
    <location>
        <begin position="2"/>
        <end position="136"/>
    </location>
</feature>
<dbReference type="PROSITE" id="PS51186">
    <property type="entry name" value="GNAT"/>
    <property type="match status" value="1"/>
</dbReference>
<dbReference type="CDD" id="cd04301">
    <property type="entry name" value="NAT_SF"/>
    <property type="match status" value="1"/>
</dbReference>
<dbReference type="PATRIC" id="fig|33050.5.peg.1334"/>
<dbReference type="Pfam" id="PF00583">
    <property type="entry name" value="Acetyltransf_1"/>
    <property type="match status" value="1"/>
</dbReference>
<reference evidence="4 5" key="1">
    <citation type="journal article" date="2015" name="Genome Announc.">
        <title>Complete Genome Sequence of Polypropylene Glycol- and Polyethylene Glycol-Degrading Sphingopyxis macrogoltabida Strain EY-1.</title>
        <authorList>
            <person name="Ohtsubo Y."/>
            <person name="Nagata Y."/>
            <person name="Numata M."/>
            <person name="Tsuchikane K."/>
            <person name="Hosoyama A."/>
            <person name="Yamazoe A."/>
            <person name="Tsuda M."/>
            <person name="Fujita N."/>
            <person name="Kawai F."/>
        </authorList>
    </citation>
    <scope>NUCLEOTIDE SEQUENCE [LARGE SCALE GENOMIC DNA]</scope>
    <source>
        <strain evidence="4 5">EY-1</strain>
    </source>
</reference>
<dbReference type="RefSeq" id="WP_054587397.1">
    <property type="nucleotide sequence ID" value="NZ_CP012700.1"/>
</dbReference>
<dbReference type="PANTHER" id="PTHR43877">
    <property type="entry name" value="AMINOALKYLPHOSPHONATE N-ACETYLTRANSFERASE-RELATED-RELATED"/>
    <property type="match status" value="1"/>
</dbReference>
<dbReference type="SUPFAM" id="SSF55729">
    <property type="entry name" value="Acyl-CoA N-acyltransferases (Nat)"/>
    <property type="match status" value="1"/>
</dbReference>
<dbReference type="GO" id="GO:0016747">
    <property type="term" value="F:acyltransferase activity, transferring groups other than amino-acyl groups"/>
    <property type="evidence" value="ECO:0007669"/>
    <property type="project" value="InterPro"/>
</dbReference>
<dbReference type="EMBL" id="CP012700">
    <property type="protein sequence ID" value="ALH80010.1"/>
    <property type="molecule type" value="Genomic_DNA"/>
</dbReference>
<dbReference type="InterPro" id="IPR050832">
    <property type="entry name" value="Bact_Acetyltransf"/>
</dbReference>
<protein>
    <submittedName>
        <fullName evidence="4">Acetyltransferase</fullName>
    </submittedName>
</protein>
<dbReference type="PANTHER" id="PTHR43877:SF2">
    <property type="entry name" value="AMINOALKYLPHOSPHONATE N-ACETYLTRANSFERASE-RELATED"/>
    <property type="match status" value="1"/>
</dbReference>
<gene>
    <name evidence="4" type="ORF">AN936_06405</name>
</gene>